<dbReference type="SMART" id="SM00382">
    <property type="entry name" value="AAA"/>
    <property type="match status" value="1"/>
</dbReference>
<dbReference type="Pfam" id="PF02954">
    <property type="entry name" value="HTH_8"/>
    <property type="match status" value="1"/>
</dbReference>
<dbReference type="PROSITE" id="PS50110">
    <property type="entry name" value="RESPONSE_REGULATORY"/>
    <property type="match status" value="1"/>
</dbReference>
<dbReference type="InterPro" id="IPR027417">
    <property type="entry name" value="P-loop_NTPase"/>
</dbReference>
<evidence type="ECO:0000256" key="8">
    <source>
        <dbReference type="PROSITE-ProRule" id="PRU00169"/>
    </source>
</evidence>
<dbReference type="InterPro" id="IPR001789">
    <property type="entry name" value="Sig_transdc_resp-reg_receiver"/>
</dbReference>
<reference evidence="12" key="1">
    <citation type="submission" date="2016-10" db="EMBL/GenBank/DDBJ databases">
        <authorList>
            <person name="Varghese N."/>
            <person name="Submissions S."/>
        </authorList>
    </citation>
    <scope>NUCLEOTIDE SEQUENCE [LARGE SCALE GENOMIC DNA]</scope>
    <source>
        <strain evidence="12">CGMCC 1.12402</strain>
    </source>
</reference>
<organism evidence="11 12">
    <name type="scientific">Roseivirga pacifica</name>
    <dbReference type="NCBI Taxonomy" id="1267423"/>
    <lineage>
        <taxon>Bacteria</taxon>
        <taxon>Pseudomonadati</taxon>
        <taxon>Bacteroidota</taxon>
        <taxon>Cytophagia</taxon>
        <taxon>Cytophagales</taxon>
        <taxon>Roseivirgaceae</taxon>
        <taxon>Roseivirga</taxon>
    </lineage>
</organism>
<dbReference type="InterPro" id="IPR025944">
    <property type="entry name" value="Sigma_54_int_dom_CS"/>
</dbReference>
<dbReference type="Gene3D" id="1.10.8.60">
    <property type="match status" value="1"/>
</dbReference>
<evidence type="ECO:0000256" key="4">
    <source>
        <dbReference type="ARBA" id="ARBA00023012"/>
    </source>
</evidence>
<keyword evidence="3" id="KW-0067">ATP-binding</keyword>
<dbReference type="InterPro" id="IPR025943">
    <property type="entry name" value="Sigma_54_int_dom_ATP-bd_2"/>
</dbReference>
<evidence type="ECO:0000259" key="10">
    <source>
        <dbReference type="PROSITE" id="PS50110"/>
    </source>
</evidence>
<evidence type="ECO:0000256" key="3">
    <source>
        <dbReference type="ARBA" id="ARBA00022840"/>
    </source>
</evidence>
<keyword evidence="1 8" id="KW-0597">Phosphoprotein</keyword>
<dbReference type="InterPro" id="IPR058031">
    <property type="entry name" value="AAA_lid_NorR"/>
</dbReference>
<evidence type="ECO:0000256" key="1">
    <source>
        <dbReference type="ARBA" id="ARBA00022553"/>
    </source>
</evidence>
<dbReference type="GO" id="GO:0005524">
    <property type="term" value="F:ATP binding"/>
    <property type="evidence" value="ECO:0007669"/>
    <property type="project" value="UniProtKB-KW"/>
</dbReference>
<evidence type="ECO:0000259" key="9">
    <source>
        <dbReference type="PROSITE" id="PS50045"/>
    </source>
</evidence>
<feature type="domain" description="Sigma-54 factor interaction" evidence="9">
    <location>
        <begin position="147"/>
        <end position="376"/>
    </location>
</feature>
<dbReference type="InterPro" id="IPR002078">
    <property type="entry name" value="Sigma_54_int"/>
</dbReference>
<protein>
    <submittedName>
        <fullName evidence="11">Two-component system, NtrC family, response regulator HydG</fullName>
    </submittedName>
</protein>
<dbReference type="PROSITE" id="PS00688">
    <property type="entry name" value="SIGMA54_INTERACT_3"/>
    <property type="match status" value="1"/>
</dbReference>
<dbReference type="GeneID" id="99987188"/>
<dbReference type="EMBL" id="FOIR01000002">
    <property type="protein sequence ID" value="SEW28685.1"/>
    <property type="molecule type" value="Genomic_DNA"/>
</dbReference>
<dbReference type="AlphaFoldDB" id="A0A1I0QNN3"/>
<dbReference type="SUPFAM" id="SSF46689">
    <property type="entry name" value="Homeodomain-like"/>
    <property type="match status" value="1"/>
</dbReference>
<dbReference type="Proteomes" id="UP000199437">
    <property type="component" value="Unassembled WGS sequence"/>
</dbReference>
<evidence type="ECO:0000313" key="12">
    <source>
        <dbReference type="Proteomes" id="UP000199437"/>
    </source>
</evidence>
<proteinExistence type="predicted"/>
<feature type="modified residue" description="4-aspartylphosphate" evidence="8">
    <location>
        <position position="53"/>
    </location>
</feature>
<dbReference type="PRINTS" id="PR01590">
    <property type="entry name" value="HTHFIS"/>
</dbReference>
<keyword evidence="2" id="KW-0547">Nucleotide-binding</keyword>
<keyword evidence="4" id="KW-0902">Two-component regulatory system</keyword>
<dbReference type="InterPro" id="IPR011006">
    <property type="entry name" value="CheY-like_superfamily"/>
</dbReference>
<dbReference type="OrthoDB" id="9782110at2"/>
<keyword evidence="6" id="KW-0238">DNA-binding</keyword>
<evidence type="ECO:0000313" key="11">
    <source>
        <dbReference type="EMBL" id="SEW28685.1"/>
    </source>
</evidence>
<keyword evidence="5" id="KW-0805">Transcription regulation</keyword>
<evidence type="ECO:0000256" key="5">
    <source>
        <dbReference type="ARBA" id="ARBA00023015"/>
    </source>
</evidence>
<dbReference type="InterPro" id="IPR009057">
    <property type="entry name" value="Homeodomain-like_sf"/>
</dbReference>
<dbReference type="PROSITE" id="PS00676">
    <property type="entry name" value="SIGMA54_INTERACT_2"/>
    <property type="match status" value="1"/>
</dbReference>
<accession>A0A1I0QNN3</accession>
<dbReference type="STRING" id="1267423.SAMN05216290_2493"/>
<dbReference type="Pfam" id="PF25601">
    <property type="entry name" value="AAA_lid_14"/>
    <property type="match status" value="1"/>
</dbReference>
<keyword evidence="7" id="KW-0804">Transcription</keyword>
<dbReference type="RefSeq" id="WP_090258899.1">
    <property type="nucleotide sequence ID" value="NZ_FOIR01000002.1"/>
</dbReference>
<evidence type="ECO:0000256" key="7">
    <source>
        <dbReference type="ARBA" id="ARBA00023163"/>
    </source>
</evidence>
<dbReference type="PROSITE" id="PS50045">
    <property type="entry name" value="SIGMA54_INTERACT_4"/>
    <property type="match status" value="1"/>
</dbReference>
<dbReference type="FunFam" id="3.40.50.2300:FF:000018">
    <property type="entry name" value="DNA-binding transcriptional regulator NtrC"/>
    <property type="match status" value="1"/>
</dbReference>
<dbReference type="FunFam" id="3.40.50.300:FF:000006">
    <property type="entry name" value="DNA-binding transcriptional regulator NtrC"/>
    <property type="match status" value="1"/>
</dbReference>
<dbReference type="InterPro" id="IPR003593">
    <property type="entry name" value="AAA+_ATPase"/>
</dbReference>
<dbReference type="GO" id="GO:0043565">
    <property type="term" value="F:sequence-specific DNA binding"/>
    <property type="evidence" value="ECO:0007669"/>
    <property type="project" value="InterPro"/>
</dbReference>
<dbReference type="Gene3D" id="3.40.50.2300">
    <property type="match status" value="1"/>
</dbReference>
<dbReference type="GO" id="GO:0000160">
    <property type="term" value="P:phosphorelay signal transduction system"/>
    <property type="evidence" value="ECO:0007669"/>
    <property type="project" value="UniProtKB-KW"/>
</dbReference>
<dbReference type="PANTHER" id="PTHR32071:SF81">
    <property type="entry name" value="PROPIONATE CATABOLISM OPERON REGULATORY PROTEIN"/>
    <property type="match status" value="1"/>
</dbReference>
<dbReference type="PANTHER" id="PTHR32071">
    <property type="entry name" value="TRANSCRIPTIONAL REGULATORY PROTEIN"/>
    <property type="match status" value="1"/>
</dbReference>
<dbReference type="SUPFAM" id="SSF52172">
    <property type="entry name" value="CheY-like"/>
    <property type="match status" value="1"/>
</dbReference>
<evidence type="ECO:0000256" key="6">
    <source>
        <dbReference type="ARBA" id="ARBA00023125"/>
    </source>
</evidence>
<dbReference type="Gene3D" id="3.40.50.300">
    <property type="entry name" value="P-loop containing nucleotide triphosphate hydrolases"/>
    <property type="match status" value="1"/>
</dbReference>
<evidence type="ECO:0000256" key="2">
    <source>
        <dbReference type="ARBA" id="ARBA00022741"/>
    </source>
</evidence>
<dbReference type="InterPro" id="IPR002197">
    <property type="entry name" value="HTH_Fis"/>
</dbReference>
<name>A0A1I0QNN3_9BACT</name>
<feature type="domain" description="Response regulatory" evidence="10">
    <location>
        <begin position="4"/>
        <end position="118"/>
    </location>
</feature>
<keyword evidence="12" id="KW-1185">Reference proteome</keyword>
<dbReference type="Pfam" id="PF00158">
    <property type="entry name" value="Sigma54_activat"/>
    <property type="match status" value="1"/>
</dbReference>
<dbReference type="SUPFAM" id="SSF52540">
    <property type="entry name" value="P-loop containing nucleoside triphosphate hydrolases"/>
    <property type="match status" value="1"/>
</dbReference>
<dbReference type="SMART" id="SM00448">
    <property type="entry name" value="REC"/>
    <property type="match status" value="1"/>
</dbReference>
<dbReference type="CDD" id="cd00009">
    <property type="entry name" value="AAA"/>
    <property type="match status" value="1"/>
</dbReference>
<dbReference type="Pfam" id="PF00072">
    <property type="entry name" value="Response_reg"/>
    <property type="match status" value="1"/>
</dbReference>
<gene>
    <name evidence="11" type="ORF">SAMN05216290_2493</name>
</gene>
<dbReference type="Gene3D" id="1.10.10.60">
    <property type="entry name" value="Homeodomain-like"/>
    <property type="match status" value="1"/>
</dbReference>
<sequence>MPQTILVVDDDPSFNNMLSAFLKRNNFHVNSVFSSASALASLSEQTPDLVLTDFKLPDMDGLELMREIKDRAPNASMILMTNYSDVRTAVKSIQLGAFEFVTKPVNPDELLLTVNAALKQSTKSDINQPSEAKSLGKQKAVSDRKYIVGRGAKARQTWEHIQLVAPTKMGVLILGESGTGKEYAAKMIHESSKRSNEAFAAVDCGALSKELAASELFGHVKGAFTGALADKKGQFELANGGTLFLDEVGNLPYEVQVQLLRALQEKKIRKVGSEKDIDVNVRIIAATNERMAEAIDEQQFRLDLYHRLNEFELKLIPLRERIGDLDEYLTHFLEEANAELEKAIKGVSPEVNAVFQQYSWPGNLRELRNVVRRAALLCQVEEIGLAHIPSTLVEESRSEEQEASASTNGYDLKNMQEHREKETIERVLMEVRYNKTKAAELLNIDRTTLYNKLAKYNIKA</sequence>
<dbReference type="GO" id="GO:0006355">
    <property type="term" value="P:regulation of DNA-templated transcription"/>
    <property type="evidence" value="ECO:0007669"/>
    <property type="project" value="InterPro"/>
</dbReference>